<comment type="caution">
    <text evidence="16">The sequence shown here is derived from an EMBL/GenBank/DDBJ whole genome shotgun (WGS) entry which is preliminary data.</text>
</comment>
<evidence type="ECO:0000256" key="12">
    <source>
        <dbReference type="ARBA" id="ARBA00023180"/>
    </source>
</evidence>
<keyword evidence="13" id="KW-0879">Wnt signaling pathway</keyword>
<keyword evidence="8 13" id="KW-0378">Hydrolase</keyword>
<evidence type="ECO:0000256" key="5">
    <source>
        <dbReference type="ARBA" id="ARBA00022692"/>
    </source>
</evidence>
<dbReference type="PANTHER" id="PTHR31120:SF6">
    <property type="entry name" value="METALLOPROTEASE TIKI HOMOLOG"/>
    <property type="match status" value="1"/>
</dbReference>
<accession>A0A6V7W0C2</accession>
<dbReference type="GO" id="GO:0005886">
    <property type="term" value="C:plasma membrane"/>
    <property type="evidence" value="ECO:0007669"/>
    <property type="project" value="UniProtKB-SubCell"/>
</dbReference>
<dbReference type="Pfam" id="PF01963">
    <property type="entry name" value="TraB_PrgY_gumN"/>
    <property type="match status" value="1"/>
</dbReference>
<keyword evidence="6 13" id="KW-0479">Metal-binding</keyword>
<comment type="cofactor">
    <cofactor evidence="13">
        <name>Mn(2+)</name>
        <dbReference type="ChEBI" id="CHEBI:29035"/>
    </cofactor>
    <cofactor evidence="13">
        <name>Co(2+)</name>
        <dbReference type="ChEBI" id="CHEBI:48828"/>
    </cofactor>
    <text evidence="13">Divalent metal cations. Mn(2+) or Co(2+).</text>
</comment>
<evidence type="ECO:0000313" key="16">
    <source>
        <dbReference type="EMBL" id="CAD2180553.1"/>
    </source>
</evidence>
<evidence type="ECO:0000256" key="9">
    <source>
        <dbReference type="ARBA" id="ARBA00022989"/>
    </source>
</evidence>
<dbReference type="InterPro" id="IPR040230">
    <property type="entry name" value="TIKI1/2-like"/>
</dbReference>
<dbReference type="AlphaFoldDB" id="A0A6V7W0C2"/>
<dbReference type="Proteomes" id="UP000580250">
    <property type="component" value="Unassembled WGS sequence"/>
</dbReference>
<comment type="cofactor">
    <cofactor evidence="1">
        <name>Co(2+)</name>
        <dbReference type="ChEBI" id="CHEBI:48828"/>
    </cofactor>
</comment>
<evidence type="ECO:0000256" key="1">
    <source>
        <dbReference type="ARBA" id="ARBA00001941"/>
    </source>
</evidence>
<evidence type="ECO:0000256" key="2">
    <source>
        <dbReference type="ARBA" id="ARBA00004479"/>
    </source>
</evidence>
<evidence type="ECO:0000256" key="11">
    <source>
        <dbReference type="ARBA" id="ARBA00023136"/>
    </source>
</evidence>
<dbReference type="InterPro" id="IPR002816">
    <property type="entry name" value="TraB/PrgY/GumN_fam"/>
</dbReference>
<keyword evidence="12" id="KW-0325">Glycoprotein</keyword>
<dbReference type="OrthoDB" id="10040378at2759"/>
<proteinExistence type="inferred from homology"/>
<dbReference type="GO" id="GO:0030178">
    <property type="term" value="P:negative regulation of Wnt signaling pathway"/>
    <property type="evidence" value="ECO:0007669"/>
    <property type="project" value="UniProtKB-UniRule"/>
</dbReference>
<evidence type="ECO:0000256" key="8">
    <source>
        <dbReference type="ARBA" id="ARBA00022801"/>
    </source>
</evidence>
<dbReference type="GO" id="GO:0046872">
    <property type="term" value="F:metal ion binding"/>
    <property type="evidence" value="ECO:0007669"/>
    <property type="project" value="UniProtKB-UniRule"/>
</dbReference>
<keyword evidence="4 13" id="KW-0645">Protease</keyword>
<evidence type="ECO:0000313" key="17">
    <source>
        <dbReference type="Proteomes" id="UP000580250"/>
    </source>
</evidence>
<evidence type="ECO:0000256" key="3">
    <source>
        <dbReference type="ARBA" id="ARBA00008261"/>
    </source>
</evidence>
<sequence>MLLKIFLFINLLTFSYQNTSLLENCNDLTNTMRETYFWNLRSPNEIKNSGNESNHGKNYLFGSIHVSWNLIWDFVPSIVKDVMLNKTEIAVFEHDLLNHTNLKNIFKCLNNTEPSRQAQNLLSEDLLVLIEKAIELQASTGIVSLGPLSQISVRKMPPDWIYISLLELVQQHEMIALKGIPLLTLDYYLQEQMFNTGHILLQNIENLNDNEKCPMVLPSIGKDDLSNALQVMLKVLGKVQDINTKQPNIASTRIQLYKCGLLNSEEGKQMLNEAKKEFIGPDLIKIENIVNKDLVQLRNKQWANQIDQLISKTPNKTFMFTFSVDHFIGKNNLLDLLRERGYQIEKMIKIPKIDKKILKQIKEDKISLVDNLIEEKNKNRTLKNNLNQTKLNKNKIENIKRKNKLMETTTKLTSISNLTVSRNYSHMSNFNRSKKFVNYFLIFGEKLIYVVLKLYNNT</sequence>
<comment type="function">
    <text evidence="13">Metalloprotease that acts as a negative regulator of the Wnt signaling pathway.</text>
</comment>
<evidence type="ECO:0000256" key="15">
    <source>
        <dbReference type="SAM" id="SignalP"/>
    </source>
</evidence>
<evidence type="ECO:0000256" key="10">
    <source>
        <dbReference type="ARBA" id="ARBA00023049"/>
    </source>
</evidence>
<dbReference type="EC" id="3.4.-.-" evidence="13"/>
<reference evidence="16 17" key="1">
    <citation type="submission" date="2020-08" db="EMBL/GenBank/DDBJ databases">
        <authorList>
            <person name="Koutsovoulos G."/>
            <person name="Danchin GJ E."/>
        </authorList>
    </citation>
    <scope>NUCLEOTIDE SEQUENCE [LARGE SCALE GENOMIC DNA]</scope>
</reference>
<keyword evidence="7 13" id="KW-0732">Signal</keyword>
<evidence type="ECO:0000256" key="14">
    <source>
        <dbReference type="SAM" id="Coils"/>
    </source>
</evidence>
<keyword evidence="9" id="KW-1133">Transmembrane helix</keyword>
<evidence type="ECO:0000256" key="6">
    <source>
        <dbReference type="ARBA" id="ARBA00022723"/>
    </source>
</evidence>
<keyword evidence="10 13" id="KW-0482">Metalloprotease</keyword>
<evidence type="ECO:0000256" key="13">
    <source>
        <dbReference type="RuleBase" id="RU369069"/>
    </source>
</evidence>
<name>A0A6V7W0C2_MELEN</name>
<keyword evidence="14" id="KW-0175">Coiled coil</keyword>
<feature type="coiled-coil region" evidence="14">
    <location>
        <begin position="372"/>
        <end position="399"/>
    </location>
</feature>
<evidence type="ECO:0000256" key="4">
    <source>
        <dbReference type="ARBA" id="ARBA00022670"/>
    </source>
</evidence>
<feature type="signal peptide" evidence="15">
    <location>
        <begin position="1"/>
        <end position="17"/>
    </location>
</feature>
<protein>
    <recommendedName>
        <fullName evidence="13">Metalloprotease TIKI homolog</fullName>
        <ecNumber evidence="13">3.4.-.-</ecNumber>
    </recommendedName>
</protein>
<keyword evidence="13" id="KW-1003">Cell membrane</keyword>
<organism evidence="16 17">
    <name type="scientific">Meloidogyne enterolobii</name>
    <name type="common">Root-knot nematode worm</name>
    <name type="synonym">Meloidogyne mayaguensis</name>
    <dbReference type="NCBI Taxonomy" id="390850"/>
    <lineage>
        <taxon>Eukaryota</taxon>
        <taxon>Metazoa</taxon>
        <taxon>Ecdysozoa</taxon>
        <taxon>Nematoda</taxon>
        <taxon>Chromadorea</taxon>
        <taxon>Rhabditida</taxon>
        <taxon>Tylenchina</taxon>
        <taxon>Tylenchomorpha</taxon>
        <taxon>Tylenchoidea</taxon>
        <taxon>Meloidogynidae</taxon>
        <taxon>Meloidogyninae</taxon>
        <taxon>Meloidogyne</taxon>
    </lineage>
</organism>
<dbReference type="GO" id="GO:0016055">
    <property type="term" value="P:Wnt signaling pathway"/>
    <property type="evidence" value="ECO:0007669"/>
    <property type="project" value="UniProtKB-KW"/>
</dbReference>
<keyword evidence="5" id="KW-0812">Transmembrane</keyword>
<dbReference type="PANTHER" id="PTHR31120">
    <property type="entry name" value="METALLOPROTEASE TIKI"/>
    <property type="match status" value="1"/>
</dbReference>
<dbReference type="GO" id="GO:0006508">
    <property type="term" value="P:proteolysis"/>
    <property type="evidence" value="ECO:0007669"/>
    <property type="project" value="UniProtKB-KW"/>
</dbReference>
<feature type="chain" id="PRO_5028113519" description="Metalloprotease TIKI homolog" evidence="15">
    <location>
        <begin position="18"/>
        <end position="458"/>
    </location>
</feature>
<comment type="subcellular location">
    <subcellularLocation>
        <location evidence="13">Cell membrane</location>
        <topology evidence="13">Single-pass type I membrane protein</topology>
    </subcellularLocation>
    <subcellularLocation>
        <location evidence="2">Membrane</location>
        <topology evidence="2">Single-pass type I membrane protein</topology>
    </subcellularLocation>
</comment>
<comment type="similarity">
    <text evidence="3 13">Belongs to the TIKI family.</text>
</comment>
<gene>
    <name evidence="16" type="ORF">MENT_LOCUS32631</name>
</gene>
<dbReference type="EMBL" id="CAJEWN010000373">
    <property type="protein sequence ID" value="CAD2180553.1"/>
    <property type="molecule type" value="Genomic_DNA"/>
</dbReference>
<dbReference type="CDD" id="cd14789">
    <property type="entry name" value="Tiki"/>
    <property type="match status" value="1"/>
</dbReference>
<keyword evidence="11" id="KW-0472">Membrane</keyword>
<evidence type="ECO:0000256" key="7">
    <source>
        <dbReference type="ARBA" id="ARBA00022729"/>
    </source>
</evidence>
<dbReference type="GO" id="GO:0004222">
    <property type="term" value="F:metalloendopeptidase activity"/>
    <property type="evidence" value="ECO:0007669"/>
    <property type="project" value="UniProtKB-UniRule"/>
</dbReference>